<dbReference type="InterPro" id="IPR001451">
    <property type="entry name" value="Hexapep"/>
</dbReference>
<accession>A0A1L4D317</accession>
<dbReference type="OrthoDB" id="9815592at2"/>
<dbReference type="PROSITE" id="PS00101">
    <property type="entry name" value="HEXAPEP_TRANSFERASES"/>
    <property type="match status" value="1"/>
</dbReference>
<dbReference type="InterPro" id="IPR011004">
    <property type="entry name" value="Trimer_LpxA-like_sf"/>
</dbReference>
<evidence type="ECO:0000313" key="5">
    <source>
        <dbReference type="EMBL" id="APJ04582.1"/>
    </source>
</evidence>
<sequence>MYFLYLLKRIILKLLYLINQEHYKLNLNSFGRSSRIMFPSEITEYKGLSIGSNVTIKSNSWLNCRYLPLTNAPSLVIQDGCYLGRFIHINAFQNVYIEKNVLIADRVHISDATHYYDDLDIPIIKQGAGFIAPVKLSEGCWIGVGAVILPGVTIGRNAIIGANAVVTKSIPDFAIAGGVPAKVIKMRESKLND</sequence>
<evidence type="ECO:0000256" key="1">
    <source>
        <dbReference type="ARBA" id="ARBA00007274"/>
    </source>
</evidence>
<dbReference type="EMBL" id="CP017834">
    <property type="protein sequence ID" value="APJ04582.1"/>
    <property type="molecule type" value="Genomic_DNA"/>
</dbReference>
<reference evidence="5 6" key="1">
    <citation type="submission" date="2016-10" db="EMBL/GenBank/DDBJ databases">
        <title>Silvanigrella aquatica sp. nov., isolated from a freshwater lake located in the Black Forest, Germany, description of Silvanigrellaceae fam. nov., Silvanigrellales ord. nov., reclassification of the order Bdellovibrionales in the class Oligoflexia, reclassification of the families Bacteriovoracaceae and Halobacteriovoraceae in the new order Bacteriovoracales ord. nov., and reclassification of the family Pseudobacteriovoracaceae in the order Oligoflexiales.</title>
        <authorList>
            <person name="Hahn M.W."/>
            <person name="Schmidt J."/>
            <person name="Koll U."/>
            <person name="Rohde M."/>
            <person name="Verbag S."/>
            <person name="Pitt A."/>
            <person name="Nakai R."/>
            <person name="Naganuma T."/>
            <person name="Lang E."/>
        </authorList>
    </citation>
    <scope>NUCLEOTIDE SEQUENCE [LARGE SCALE GENOMIC DNA]</scope>
    <source>
        <strain evidence="5 6">MWH-Nonnen-W8red</strain>
    </source>
</reference>
<keyword evidence="2" id="KW-0808">Transferase</keyword>
<evidence type="ECO:0000256" key="4">
    <source>
        <dbReference type="ARBA" id="ARBA00023315"/>
    </source>
</evidence>
<evidence type="ECO:0000256" key="3">
    <source>
        <dbReference type="ARBA" id="ARBA00022737"/>
    </source>
</evidence>
<evidence type="ECO:0000313" key="6">
    <source>
        <dbReference type="Proteomes" id="UP000184731"/>
    </source>
</evidence>
<keyword evidence="4" id="KW-0012">Acyltransferase</keyword>
<dbReference type="InterPro" id="IPR018357">
    <property type="entry name" value="Hexapep_transf_CS"/>
</dbReference>
<dbReference type="SUPFAM" id="SSF51161">
    <property type="entry name" value="Trimeric LpxA-like enzymes"/>
    <property type="match status" value="1"/>
</dbReference>
<dbReference type="STRING" id="1915309.AXG55_11965"/>
<dbReference type="RefSeq" id="WP_148698330.1">
    <property type="nucleotide sequence ID" value="NZ_CP017834.1"/>
</dbReference>
<keyword evidence="6" id="KW-1185">Reference proteome</keyword>
<dbReference type="PANTHER" id="PTHR23416">
    <property type="entry name" value="SIALIC ACID SYNTHASE-RELATED"/>
    <property type="match status" value="1"/>
</dbReference>
<dbReference type="Pfam" id="PF00132">
    <property type="entry name" value="Hexapep"/>
    <property type="match status" value="1"/>
</dbReference>
<proteinExistence type="inferred from homology"/>
<dbReference type="PANTHER" id="PTHR23416:SF23">
    <property type="entry name" value="ACETYLTRANSFERASE C18B11.09C-RELATED"/>
    <property type="match status" value="1"/>
</dbReference>
<dbReference type="AlphaFoldDB" id="A0A1L4D317"/>
<comment type="similarity">
    <text evidence="1">Belongs to the transferase hexapeptide repeat family.</text>
</comment>
<evidence type="ECO:0000256" key="2">
    <source>
        <dbReference type="ARBA" id="ARBA00022679"/>
    </source>
</evidence>
<organism evidence="5 6">
    <name type="scientific">Silvanigrella aquatica</name>
    <dbReference type="NCBI Taxonomy" id="1915309"/>
    <lineage>
        <taxon>Bacteria</taxon>
        <taxon>Pseudomonadati</taxon>
        <taxon>Bdellovibrionota</taxon>
        <taxon>Oligoflexia</taxon>
        <taxon>Silvanigrellales</taxon>
        <taxon>Silvanigrellaceae</taxon>
        <taxon>Silvanigrella</taxon>
    </lineage>
</organism>
<protein>
    <recommendedName>
        <fullName evidence="7">Acetyltransferase</fullName>
    </recommendedName>
</protein>
<dbReference type="Proteomes" id="UP000184731">
    <property type="component" value="Chromosome"/>
</dbReference>
<dbReference type="CDD" id="cd04647">
    <property type="entry name" value="LbH_MAT_like"/>
    <property type="match status" value="1"/>
</dbReference>
<dbReference type="Gene3D" id="2.160.10.10">
    <property type="entry name" value="Hexapeptide repeat proteins"/>
    <property type="match status" value="1"/>
</dbReference>
<name>A0A1L4D317_9BACT</name>
<evidence type="ECO:0008006" key="7">
    <source>
        <dbReference type="Google" id="ProtNLM"/>
    </source>
</evidence>
<dbReference type="GO" id="GO:0008374">
    <property type="term" value="F:O-acyltransferase activity"/>
    <property type="evidence" value="ECO:0007669"/>
    <property type="project" value="TreeGrafter"/>
</dbReference>
<dbReference type="InterPro" id="IPR051159">
    <property type="entry name" value="Hexapeptide_acetyltransf"/>
</dbReference>
<keyword evidence="3" id="KW-0677">Repeat</keyword>
<gene>
    <name evidence="5" type="ORF">AXG55_11965</name>
</gene>
<dbReference type="KEGG" id="saqi:AXG55_11965"/>